<reference evidence="3 4" key="2">
    <citation type="journal article" date="2016" name="Genome Announc.">
        <title>Draft Genome Sequences of Streptomyces scabiei S58, Streptomyces turgidiscabies T45, and Streptomyces acidiscabies a10, the Pathogens of Potato Common Scab, Isolated in Japan.</title>
        <authorList>
            <person name="Tomihama T."/>
            <person name="Nishi Y."/>
            <person name="Sakai M."/>
            <person name="Ikenaga M."/>
            <person name="Okubo T."/>
            <person name="Ikeda S."/>
        </authorList>
    </citation>
    <scope>NUCLEOTIDE SEQUENCE [LARGE SCALE GENOMIC DNA]</scope>
    <source>
        <strain evidence="3 4">S58</strain>
    </source>
</reference>
<name>A0A117ECE8_STRSC</name>
<keyword evidence="2" id="KW-0472">Membrane</keyword>
<dbReference type="AlphaFoldDB" id="A0A117ECE8"/>
<sequence>MTDSDEGPGGEDTDHRGRPHADREGHEMPSRRTDPAGGEGRRADGPGAATPSCATPSVDSLLAAAVRGGAGAGSVGEARAVAAFRAVWERGARTARTRRRDDWRPNARRRVQLSIRSTLAVLLAGLTLGGVAFAAIGPAAREDEGAGREPTGDGGGDRRLRTTHGAPVRPGPATADRPDREPTASRQPDGTGRQSDGDDRSHGGDKRKDKGNGKGNGKGSLKGNGSLKSEGEGEGEGEGGARGPVSRPGASRVPDEPGPPDGVRNPAGAERAPTGTGRKPRGEVRAPETK</sequence>
<feature type="region of interest" description="Disordered" evidence="1">
    <location>
        <begin position="142"/>
        <end position="290"/>
    </location>
</feature>
<feature type="transmembrane region" description="Helical" evidence="2">
    <location>
        <begin position="118"/>
        <end position="140"/>
    </location>
</feature>
<evidence type="ECO:0000256" key="2">
    <source>
        <dbReference type="SAM" id="Phobius"/>
    </source>
</evidence>
<organism evidence="3 4">
    <name type="scientific">Streptomyces scabiei</name>
    <dbReference type="NCBI Taxonomy" id="1930"/>
    <lineage>
        <taxon>Bacteria</taxon>
        <taxon>Bacillati</taxon>
        <taxon>Actinomycetota</taxon>
        <taxon>Actinomycetes</taxon>
        <taxon>Kitasatosporales</taxon>
        <taxon>Streptomycetaceae</taxon>
        <taxon>Streptomyces</taxon>
    </lineage>
</organism>
<feature type="compositionally biased region" description="Basic and acidic residues" evidence="1">
    <location>
        <begin position="195"/>
        <end position="212"/>
    </location>
</feature>
<dbReference type="Proteomes" id="UP000067448">
    <property type="component" value="Unassembled WGS sequence"/>
</dbReference>
<gene>
    <name evidence="3" type="ORF">SsS58_01185</name>
</gene>
<feature type="compositionally biased region" description="Gly residues" evidence="1">
    <location>
        <begin position="213"/>
        <end position="222"/>
    </location>
</feature>
<feature type="region of interest" description="Disordered" evidence="1">
    <location>
        <begin position="1"/>
        <end position="55"/>
    </location>
</feature>
<feature type="compositionally biased region" description="Basic and acidic residues" evidence="1">
    <location>
        <begin position="12"/>
        <end position="44"/>
    </location>
</feature>
<feature type="compositionally biased region" description="Basic and acidic residues" evidence="1">
    <location>
        <begin position="280"/>
        <end position="290"/>
    </location>
</feature>
<dbReference type="EMBL" id="BCMM01000004">
    <property type="protein sequence ID" value="GAQ60843.1"/>
    <property type="molecule type" value="Genomic_DNA"/>
</dbReference>
<protein>
    <submittedName>
        <fullName evidence="3">Uncharacterized protein</fullName>
    </submittedName>
</protein>
<feature type="compositionally biased region" description="Basic and acidic residues" evidence="1">
    <location>
        <begin position="142"/>
        <end position="160"/>
    </location>
</feature>
<reference evidence="4" key="3">
    <citation type="submission" date="2016-02" db="EMBL/GenBank/DDBJ databases">
        <title>Draft genome of pathogenic Streptomyces sp. in Japan.</title>
        <authorList>
            <person name="Tomihama T."/>
            <person name="Ikenaga M."/>
            <person name="Sakai M."/>
            <person name="Okubo T."/>
            <person name="Ikeda S."/>
        </authorList>
    </citation>
    <scope>NUCLEOTIDE SEQUENCE [LARGE SCALE GENOMIC DNA]</scope>
    <source>
        <strain evidence="4">S58</strain>
    </source>
</reference>
<keyword evidence="2" id="KW-0812">Transmembrane</keyword>
<evidence type="ECO:0000313" key="4">
    <source>
        <dbReference type="Proteomes" id="UP000067448"/>
    </source>
</evidence>
<dbReference type="RefSeq" id="WP_059078947.1">
    <property type="nucleotide sequence ID" value="NZ_BCMM01000004.1"/>
</dbReference>
<comment type="caution">
    <text evidence="3">The sequence shown here is derived from an EMBL/GenBank/DDBJ whole genome shotgun (WGS) entry which is preliminary data.</text>
</comment>
<feature type="compositionally biased region" description="Polar residues" evidence="1">
    <location>
        <begin position="184"/>
        <end position="194"/>
    </location>
</feature>
<feature type="compositionally biased region" description="Acidic residues" evidence="1">
    <location>
        <begin position="1"/>
        <end position="11"/>
    </location>
</feature>
<proteinExistence type="predicted"/>
<evidence type="ECO:0000256" key="1">
    <source>
        <dbReference type="SAM" id="MobiDB-lite"/>
    </source>
</evidence>
<keyword evidence="2" id="KW-1133">Transmembrane helix</keyword>
<evidence type="ECO:0000313" key="3">
    <source>
        <dbReference type="EMBL" id="GAQ60843.1"/>
    </source>
</evidence>
<accession>A0A117ECE8</accession>
<reference evidence="4" key="1">
    <citation type="submission" date="2015-11" db="EMBL/GenBank/DDBJ databases">
        <authorList>
            <consortium name="Cross-ministerial Strategic Innovation Promotion Program (SIP) consortium"/>
            <person name="Tomihama T."/>
            <person name="Ikenaga M."/>
            <person name="Sakai M."/>
            <person name="Okubo T."/>
            <person name="Ikeda S."/>
        </authorList>
    </citation>
    <scope>NUCLEOTIDE SEQUENCE [LARGE SCALE GENOMIC DNA]</scope>
    <source>
        <strain evidence="4">S58</strain>
    </source>
</reference>